<evidence type="ECO:0000313" key="9">
    <source>
        <dbReference type="Proteomes" id="UP000076532"/>
    </source>
</evidence>
<feature type="region of interest" description="Disordered" evidence="7">
    <location>
        <begin position="1156"/>
        <end position="1214"/>
    </location>
</feature>
<organism evidence="8 9">
    <name type="scientific">Athelia psychrophila</name>
    <dbReference type="NCBI Taxonomy" id="1759441"/>
    <lineage>
        <taxon>Eukaryota</taxon>
        <taxon>Fungi</taxon>
        <taxon>Dikarya</taxon>
        <taxon>Basidiomycota</taxon>
        <taxon>Agaricomycotina</taxon>
        <taxon>Agaricomycetes</taxon>
        <taxon>Agaricomycetidae</taxon>
        <taxon>Atheliales</taxon>
        <taxon>Atheliaceae</taxon>
        <taxon>Athelia</taxon>
    </lineage>
</organism>
<dbReference type="FunFam" id="2.120.10.80:FF:000049">
    <property type="entry name" value="Cell polarity protein (Tea1)"/>
    <property type="match status" value="1"/>
</dbReference>
<evidence type="ECO:0000256" key="6">
    <source>
        <dbReference type="SAM" id="Coils"/>
    </source>
</evidence>
<name>A0A166TZ98_9AGAM</name>
<dbReference type="SUPFAM" id="SSF117281">
    <property type="entry name" value="Kelch motif"/>
    <property type="match status" value="1"/>
</dbReference>
<feature type="compositionally biased region" description="Polar residues" evidence="7">
    <location>
        <begin position="1349"/>
        <end position="1362"/>
    </location>
</feature>
<feature type="region of interest" description="Disordered" evidence="7">
    <location>
        <begin position="1076"/>
        <end position="1117"/>
    </location>
</feature>
<dbReference type="PANTHER" id="PTHR23244:SF456">
    <property type="entry name" value="MULTIPLE EPIDERMAL GROWTH FACTOR-LIKE DOMAINS PROTEIN 8"/>
    <property type="match status" value="1"/>
</dbReference>
<evidence type="ECO:0000256" key="5">
    <source>
        <dbReference type="ARBA" id="ARBA00023054"/>
    </source>
</evidence>
<dbReference type="GO" id="GO:0051285">
    <property type="term" value="C:cell cortex of cell tip"/>
    <property type="evidence" value="ECO:0007669"/>
    <property type="project" value="TreeGrafter"/>
</dbReference>
<dbReference type="OrthoDB" id="45365at2759"/>
<dbReference type="InterPro" id="IPR015915">
    <property type="entry name" value="Kelch-typ_b-propeller"/>
</dbReference>
<feature type="region of interest" description="Disordered" evidence="7">
    <location>
        <begin position="58"/>
        <end position="77"/>
    </location>
</feature>
<proteinExistence type="predicted"/>
<feature type="compositionally biased region" description="Polar residues" evidence="7">
    <location>
        <begin position="1079"/>
        <end position="1096"/>
    </location>
</feature>
<keyword evidence="4" id="KW-0677">Repeat</keyword>
<feature type="region of interest" description="Disordered" evidence="7">
    <location>
        <begin position="1349"/>
        <end position="1374"/>
    </location>
</feature>
<dbReference type="SUPFAM" id="SSF57997">
    <property type="entry name" value="Tropomyosin"/>
    <property type="match status" value="2"/>
</dbReference>
<evidence type="ECO:0000256" key="4">
    <source>
        <dbReference type="ARBA" id="ARBA00022737"/>
    </source>
</evidence>
<accession>A0A166TZ98</accession>
<feature type="region of interest" description="Disordered" evidence="7">
    <location>
        <begin position="1"/>
        <end position="37"/>
    </location>
</feature>
<dbReference type="Gene3D" id="2.120.10.80">
    <property type="entry name" value="Kelch-type beta propeller"/>
    <property type="match status" value="2"/>
</dbReference>
<evidence type="ECO:0000256" key="3">
    <source>
        <dbReference type="ARBA" id="ARBA00022490"/>
    </source>
</evidence>
<feature type="coiled-coil region" evidence="6">
    <location>
        <begin position="833"/>
        <end position="881"/>
    </location>
</feature>
<dbReference type="PANTHER" id="PTHR23244">
    <property type="entry name" value="KELCH REPEAT DOMAIN"/>
    <property type="match status" value="1"/>
</dbReference>
<feature type="compositionally biased region" description="Polar residues" evidence="7">
    <location>
        <begin position="404"/>
        <end position="415"/>
    </location>
</feature>
<evidence type="ECO:0008006" key="10">
    <source>
        <dbReference type="Google" id="ProtNLM"/>
    </source>
</evidence>
<protein>
    <recommendedName>
        <fullName evidence="10">Galactose oxidase</fullName>
    </recommendedName>
</protein>
<keyword evidence="2" id="KW-0880">Kelch repeat</keyword>
<keyword evidence="5 6" id="KW-0175">Coiled coil</keyword>
<evidence type="ECO:0000256" key="2">
    <source>
        <dbReference type="ARBA" id="ARBA00022441"/>
    </source>
</evidence>
<feature type="compositionally biased region" description="Polar residues" evidence="7">
    <location>
        <begin position="503"/>
        <end position="516"/>
    </location>
</feature>
<feature type="compositionally biased region" description="Low complexity" evidence="7">
    <location>
        <begin position="1197"/>
        <end position="1211"/>
    </location>
</feature>
<dbReference type="Proteomes" id="UP000076532">
    <property type="component" value="Unassembled WGS sequence"/>
</dbReference>
<feature type="compositionally biased region" description="Basic and acidic residues" evidence="7">
    <location>
        <begin position="1098"/>
        <end position="1117"/>
    </location>
</feature>
<dbReference type="STRING" id="436010.A0A166TZ98"/>
<keyword evidence="3" id="KW-0963">Cytoplasm</keyword>
<feature type="compositionally biased region" description="Low complexity" evidence="7">
    <location>
        <begin position="1"/>
        <end position="35"/>
    </location>
</feature>
<evidence type="ECO:0000313" key="8">
    <source>
        <dbReference type="EMBL" id="KZP31149.1"/>
    </source>
</evidence>
<reference evidence="8 9" key="1">
    <citation type="journal article" date="2016" name="Mol. Biol. Evol.">
        <title>Comparative Genomics of Early-Diverging Mushroom-Forming Fungi Provides Insights into the Origins of Lignocellulose Decay Capabilities.</title>
        <authorList>
            <person name="Nagy L.G."/>
            <person name="Riley R."/>
            <person name="Tritt A."/>
            <person name="Adam C."/>
            <person name="Daum C."/>
            <person name="Floudas D."/>
            <person name="Sun H."/>
            <person name="Yadav J.S."/>
            <person name="Pangilinan J."/>
            <person name="Larsson K.H."/>
            <person name="Matsuura K."/>
            <person name="Barry K."/>
            <person name="Labutti K."/>
            <person name="Kuo R."/>
            <person name="Ohm R.A."/>
            <person name="Bhattacharya S.S."/>
            <person name="Shirouzu T."/>
            <person name="Yoshinaga Y."/>
            <person name="Martin F.M."/>
            <person name="Grigoriev I.V."/>
            <person name="Hibbett D.S."/>
        </authorList>
    </citation>
    <scope>NUCLEOTIDE SEQUENCE [LARGE SCALE GENOMIC DNA]</scope>
    <source>
        <strain evidence="8 9">CBS 109695</strain>
    </source>
</reference>
<dbReference type="GO" id="GO:0061245">
    <property type="term" value="P:establishment or maintenance of bipolar cell polarity"/>
    <property type="evidence" value="ECO:0007669"/>
    <property type="project" value="TreeGrafter"/>
</dbReference>
<gene>
    <name evidence="8" type="ORF">FIBSPDRAFT_724673</name>
</gene>
<comment type="subcellular location">
    <subcellularLocation>
        <location evidence="1">Cytoplasm</location>
    </subcellularLocation>
</comment>
<dbReference type="EMBL" id="KV417490">
    <property type="protein sequence ID" value="KZP31149.1"/>
    <property type="molecule type" value="Genomic_DNA"/>
</dbReference>
<feature type="coiled-coil region" evidence="6">
    <location>
        <begin position="700"/>
        <end position="755"/>
    </location>
</feature>
<keyword evidence="9" id="KW-1185">Reference proteome</keyword>
<evidence type="ECO:0000256" key="1">
    <source>
        <dbReference type="ARBA" id="ARBA00004496"/>
    </source>
</evidence>
<evidence type="ECO:0000256" key="7">
    <source>
        <dbReference type="SAM" id="MobiDB-lite"/>
    </source>
</evidence>
<feature type="region of interest" description="Disordered" evidence="7">
    <location>
        <begin position="380"/>
        <end position="568"/>
    </location>
</feature>
<dbReference type="Pfam" id="PF24681">
    <property type="entry name" value="Kelch_KLHDC2_KLHL20_DRC7"/>
    <property type="match status" value="1"/>
</dbReference>
<sequence length="1374" mass="151220">MTGSQSHIPPQAPSQQQQQTSIPPSVSASQAPPQSRQVYPWSARRLILPPPVFLAKSGVAQPTTPSPSPFPRYGHALPATGTQNGDLFLFGGLVREAARNDLYLFSSRDLSATLLQTAGEIPSPRVGHASALVSSVLIVWGGDTKTDPSSKPTDKQDDGLYLLNLVSKEWTRIAVWGPSPVGRYGHAVTMAGSKFFMFGGQVDGEFLNDLWAFDLNSLKTRAAWELFEPVGGLERPAHRTGHACITHENRIIIFGGTDGQYHYNDTWSFDITTRKWTELQCIGYIPSPREGHAAALVDDVMYVFGGRGVDGKDLNDLAAFKLGNQRWYMFQNMGPAPSGRSGHAMASTGSRVFVLGGESFTPAKQEDHGLIHVLDTKHIKYPDTSKAPPPVNNPKSANPAAGGAQSSSPLNSSVINGERAMSPNAGDPIDPRRAISPTGGKKPNDVTVQPFAANGIGGGKPKRPRRDDDEPLLGTDDGHGTDATGSESMHRAPSPEQAPRAKSPTTRAVSPSSLQGQDDGRQQASIAARLQARSPSPDRSKPPADAFYSGARSPTTNGFGSGHIGHGTSTGNITADLIRDLKTREAEVDTMKSRELWMKAALTKAARSGFVYEDKEAGEGDLGLNDDSQQVAELVLNFKQFKANIQTSLSEQARTASTRLAEAERAKAGAVQEAAYYRAKLAALEAGSDDDIGRMERDRISELERQLQTVNVDRNGHSRKIAELSDSLALQTTLLEQAEARATDASKRADTIEDAHARTLRDHSELQDRHMIVESDLRDHADRLLSHTSSSEQREAEFASAQLQLDELVQSRDQHVRALDQARTALQASSSRAQEVDAQHQQARETIGQLEADLADIRGELDARTNEADSARSRLADVENSWAKSREEADAFRALTTGGLGELLDSHRDLKTDEDRLVRVHTEKVRVVETEAASLRDMLKDTTQKLDEAQTGLTHERHRVREAESQQSFLRSQLVGLRAQLANSMNDTGRLRQDLAENETLLRDKAEQASDATLRLGMLRTYLADQGISTKDDDLKFEGDSSVRIAELESKLNERTRLHEDTERELGLALRRKRDAESQLGSMSSQLDRIRSTQSPGLRDDVKTRAAEARASEAEQKLEEIERGYRQRMAQMEEDYQLAVHYVKGTEKMMRRMKDELAKQKQANTSVQSELDAARPGSRTRGVNGRNTPSDEGSDVLRGQLQDAQRQAQRLNGENRDLHLRLDSVEKDLESLRDNLIASQRESDDRLVRVEELEHDIERLEGSLVVARGGHNETILETLSNENSNLKRDNEQLSHKIGLLLEVDQPAFGQGRPISGVSHRRASTSSSENALAFEHLSTELDDWQRQLASSMSNRRPLSQLEPQSVAHDRTRSRS</sequence>